<comment type="catalytic activity">
    <reaction evidence="5 6">
        <text>NAD(+) + ATP = ADP + NADP(+) + H(+)</text>
        <dbReference type="Rhea" id="RHEA:18629"/>
        <dbReference type="ChEBI" id="CHEBI:15378"/>
        <dbReference type="ChEBI" id="CHEBI:30616"/>
        <dbReference type="ChEBI" id="CHEBI:57540"/>
        <dbReference type="ChEBI" id="CHEBI:58349"/>
        <dbReference type="ChEBI" id="CHEBI:456216"/>
        <dbReference type="EC" id="2.7.1.23"/>
    </reaction>
</comment>
<evidence type="ECO:0000256" key="3">
    <source>
        <dbReference type="ARBA" id="ARBA00022857"/>
    </source>
</evidence>
<dbReference type="Pfam" id="PF20143">
    <property type="entry name" value="NAD_kinase_C"/>
    <property type="match status" value="1"/>
</dbReference>
<dbReference type="Pfam" id="PF01513">
    <property type="entry name" value="NAD_kinase"/>
    <property type="match status" value="1"/>
</dbReference>
<dbReference type="PANTHER" id="PTHR20275">
    <property type="entry name" value="NAD KINASE"/>
    <property type="match status" value="1"/>
</dbReference>
<comment type="cofactor">
    <cofactor evidence="6">
        <name>a divalent metal cation</name>
        <dbReference type="ChEBI" id="CHEBI:60240"/>
    </cofactor>
</comment>
<evidence type="ECO:0000256" key="1">
    <source>
        <dbReference type="ARBA" id="ARBA00022679"/>
    </source>
</evidence>
<feature type="active site" description="Proton acceptor" evidence="6">
    <location>
        <position position="41"/>
    </location>
</feature>
<comment type="similarity">
    <text evidence="6">Belongs to the NAD kinase family.</text>
</comment>
<dbReference type="RefSeq" id="WP_322776626.1">
    <property type="nucleotide sequence ID" value="NZ_JARJFB010000040.1"/>
</dbReference>
<dbReference type="InterPro" id="IPR002504">
    <property type="entry name" value="NADK"/>
</dbReference>
<evidence type="ECO:0000256" key="4">
    <source>
        <dbReference type="ARBA" id="ARBA00023027"/>
    </source>
</evidence>
<keyword evidence="8" id="KW-1185">Reference proteome</keyword>
<comment type="caution">
    <text evidence="7">The sequence shown here is derived from an EMBL/GenBank/DDBJ whole genome shotgun (WGS) entry which is preliminary data.</text>
</comment>
<gene>
    <name evidence="6" type="primary">nadK</name>
    <name evidence="7" type="ORF">Megvenef_00693</name>
</gene>
<dbReference type="SUPFAM" id="SSF111331">
    <property type="entry name" value="NAD kinase/diacylglycerol kinase-like"/>
    <property type="match status" value="1"/>
</dbReference>
<dbReference type="GO" id="GO:0016301">
    <property type="term" value="F:kinase activity"/>
    <property type="evidence" value="ECO:0007669"/>
    <property type="project" value="UniProtKB-KW"/>
</dbReference>
<organism evidence="7 8">
    <name type="scientific">Candidatus Megaera venefica</name>
    <dbReference type="NCBI Taxonomy" id="2055910"/>
    <lineage>
        <taxon>Bacteria</taxon>
        <taxon>Pseudomonadati</taxon>
        <taxon>Pseudomonadota</taxon>
        <taxon>Alphaproteobacteria</taxon>
        <taxon>Rickettsiales</taxon>
        <taxon>Rickettsiaceae</taxon>
        <taxon>Candidatus Megaera</taxon>
    </lineage>
</organism>
<sequence length="251" mass="27786">MHVAIISSNSAPAEAIENLLKKLFDKAAPEQADLIIVIGGDGSMLHALHNYMHLDIPFYGINAGSVGFMMNKFHIENFLENLQRSKIAKLYPLQMNTINNDGKTESALAINEVSIFRKTNQAAKFKIIVDGIERMTMSADGALVSTPVGSSAYNLSAGGPIVPLTSKVLCLTPICPFRPRRWGGALLPVDVEIKFEIIDSKKRPVNAVADFFEFKDIASVTIKSTDTKVIKLLFDQRHTFEDRVIKEQFSF</sequence>
<feature type="binding site" evidence="6">
    <location>
        <begin position="151"/>
        <end position="156"/>
    </location>
    <ligand>
        <name>NAD(+)</name>
        <dbReference type="ChEBI" id="CHEBI:57540"/>
    </ligand>
</feature>
<evidence type="ECO:0000313" key="7">
    <source>
        <dbReference type="EMBL" id="MEA0970725.1"/>
    </source>
</evidence>
<feature type="binding site" evidence="6">
    <location>
        <begin position="41"/>
        <end position="42"/>
    </location>
    <ligand>
        <name>NAD(+)</name>
        <dbReference type="ChEBI" id="CHEBI:57540"/>
    </ligand>
</feature>
<feature type="binding site" evidence="6">
    <location>
        <begin position="111"/>
        <end position="112"/>
    </location>
    <ligand>
        <name>NAD(+)</name>
        <dbReference type="ChEBI" id="CHEBI:57540"/>
    </ligand>
</feature>
<dbReference type="PANTHER" id="PTHR20275:SF0">
    <property type="entry name" value="NAD KINASE"/>
    <property type="match status" value="1"/>
</dbReference>
<protein>
    <recommendedName>
        <fullName evidence="6">NAD kinase</fullName>
        <ecNumber evidence="6">2.7.1.23</ecNumber>
    </recommendedName>
    <alternativeName>
        <fullName evidence="6">ATP-dependent NAD kinase</fullName>
    </alternativeName>
</protein>
<dbReference type="NCBIfam" id="NF003406">
    <property type="entry name" value="PRK04761.1"/>
    <property type="match status" value="1"/>
</dbReference>
<dbReference type="Gene3D" id="3.40.50.10330">
    <property type="entry name" value="Probable inorganic polyphosphate/atp-NAD kinase, domain 1"/>
    <property type="match status" value="1"/>
</dbReference>
<keyword evidence="6" id="KW-0547">Nucleotide-binding</keyword>
<comment type="function">
    <text evidence="6">Involved in the regulation of the intracellular balance of NAD and NADP, and is a key enzyme in the biosynthesis of NADP. Catalyzes specifically the phosphorylation on 2'-hydroxyl of the adenosine moiety of NAD to yield NADP.</text>
</comment>
<comment type="subcellular location">
    <subcellularLocation>
        <location evidence="6">Cytoplasm</location>
    </subcellularLocation>
</comment>
<keyword evidence="6" id="KW-0963">Cytoplasm</keyword>
<name>A0ABU5NC19_9RICK</name>
<feature type="binding site" evidence="6">
    <location>
        <position position="148"/>
    </location>
    <ligand>
        <name>NAD(+)</name>
        <dbReference type="ChEBI" id="CHEBI:57540"/>
    </ligand>
</feature>
<evidence type="ECO:0000256" key="2">
    <source>
        <dbReference type="ARBA" id="ARBA00022777"/>
    </source>
</evidence>
<dbReference type="InterPro" id="IPR016064">
    <property type="entry name" value="NAD/diacylglycerol_kinase_sf"/>
</dbReference>
<feature type="binding site" evidence="6">
    <location>
        <position position="140"/>
    </location>
    <ligand>
        <name>NAD(+)</name>
        <dbReference type="ChEBI" id="CHEBI:57540"/>
    </ligand>
</feature>
<evidence type="ECO:0000256" key="6">
    <source>
        <dbReference type="HAMAP-Rule" id="MF_00361"/>
    </source>
</evidence>
<keyword evidence="2 6" id="KW-0418">Kinase</keyword>
<keyword evidence="3 6" id="KW-0521">NADP</keyword>
<evidence type="ECO:0000256" key="5">
    <source>
        <dbReference type="ARBA" id="ARBA00047925"/>
    </source>
</evidence>
<comment type="caution">
    <text evidence="6">Lacks conserved residue(s) required for the propagation of feature annotation.</text>
</comment>
<dbReference type="InterPro" id="IPR017437">
    <property type="entry name" value="ATP-NAD_kinase_PpnK-typ_C"/>
</dbReference>
<dbReference type="EMBL" id="JARJFB010000040">
    <property type="protein sequence ID" value="MEA0970725.1"/>
    <property type="molecule type" value="Genomic_DNA"/>
</dbReference>
<dbReference type="Gene3D" id="2.60.200.30">
    <property type="entry name" value="Probable inorganic polyphosphate/atp-NAD kinase, domain 2"/>
    <property type="match status" value="1"/>
</dbReference>
<dbReference type="Proteomes" id="UP001291687">
    <property type="component" value="Unassembled WGS sequence"/>
</dbReference>
<feature type="binding site" evidence="6">
    <location>
        <position position="46"/>
    </location>
    <ligand>
        <name>NAD(+)</name>
        <dbReference type="ChEBI" id="CHEBI:57540"/>
    </ligand>
</feature>
<proteinExistence type="inferred from homology"/>
<keyword evidence="6" id="KW-0067">ATP-binding</keyword>
<evidence type="ECO:0000313" key="8">
    <source>
        <dbReference type="Proteomes" id="UP001291687"/>
    </source>
</evidence>
<reference evidence="7 8" key="1">
    <citation type="submission" date="2023-03" db="EMBL/GenBank/DDBJ databases">
        <title>Host association and intracellularity evolved multiple times independently in the Rickettsiales.</title>
        <authorList>
            <person name="Castelli M."/>
            <person name="Nardi T."/>
            <person name="Gammuto L."/>
            <person name="Bellinzona G."/>
            <person name="Sabaneyeva E."/>
            <person name="Potekhin A."/>
            <person name="Serra V."/>
            <person name="Petroni G."/>
            <person name="Sassera D."/>
        </authorList>
    </citation>
    <scope>NUCLEOTIDE SEQUENCE [LARGE SCALE GENOMIC DNA]</scope>
    <source>
        <strain evidence="7 8">Sr 2-6</strain>
    </source>
</reference>
<accession>A0ABU5NC19</accession>
<keyword evidence="1 6" id="KW-0808">Transferase</keyword>
<keyword evidence="4 6" id="KW-0520">NAD</keyword>
<dbReference type="HAMAP" id="MF_00361">
    <property type="entry name" value="NAD_kinase"/>
    <property type="match status" value="1"/>
</dbReference>
<dbReference type="EC" id="2.7.1.23" evidence="6"/>
<dbReference type="InterPro" id="IPR017438">
    <property type="entry name" value="ATP-NAD_kinase_N"/>
</dbReference>